<evidence type="ECO:0000256" key="2">
    <source>
        <dbReference type="ARBA" id="ARBA00023175"/>
    </source>
</evidence>
<feature type="region of interest" description="Disordered" evidence="5">
    <location>
        <begin position="487"/>
        <end position="530"/>
    </location>
</feature>
<evidence type="ECO:0000313" key="7">
    <source>
        <dbReference type="EMBL" id="CAD8835344.1"/>
    </source>
</evidence>
<feature type="compositionally biased region" description="Basic and acidic residues" evidence="5">
    <location>
        <begin position="501"/>
        <end position="515"/>
    </location>
</feature>
<sequence>MGNYDETLATLKFATSVKSIELKATAATKVDKDQLLNTLQEEVKKLKEQASAAGPSSDEFEEIRRRAEIAERMAKEQESSWEVLRKQSEEAQKLREETAKKMNIMRWTPINKTAAAGLLKPGMGGLPLPHIINESDDPEMAGKVYFHIGREGHKYCVGRAEDCDFKPAGLTDKCPRLCYIWKDGDEMWLRMHEVEKPKEKAGMSGRSALVLSRLMGIADPTQVVRGHNSLKNDDEGDLPAHQKVNPAHLKVRLNSRLVKDEPVMLKHGDRLVFGQGKKNRFRVRLVKGDFPENSARELLSVEDELKENFDSLADLIGEGRACDAELTSIAVKYYSQLRQQSDLDEEYEMMLRGFLAMMQQTQLQVNEANEITARMKKGLNMTYELAMEAPPLALGHGKPNRTFPELIVRKVSEVKTAKSRWRLVKNRLFLISGRDNVDPAEYFTKERSREAKVVVRDVFTPERFKNHMEVMEGAYKGWAASPETFDLKEFGDPWDDGEGAGDAKDADAESGDRDSGGGGGHGNDVALIKQKNREELSKFKEDKDAEITKIMEEYEETQETLRETQTLAEEQEQEIAALKEALANFQGKGCSDERKIRNLDRDKARLQFDNEALEVELQTHRAMMKKAESDDEDNDDPFDDLTKMVEDNSRLLTDLTELRGGTHVGYNRVVTSVKEYRNS</sequence>
<evidence type="ECO:0000256" key="4">
    <source>
        <dbReference type="SAM" id="Coils"/>
    </source>
</evidence>
<protein>
    <recommendedName>
        <fullName evidence="6">Kinesin motor domain-containing protein</fullName>
    </recommendedName>
</protein>
<dbReference type="InterPro" id="IPR001752">
    <property type="entry name" value="Kinesin_motor_dom"/>
</dbReference>
<name>A0A7S0ZX11_NOCSC</name>
<keyword evidence="2" id="KW-0505">Motor protein</keyword>
<dbReference type="InterPro" id="IPR027640">
    <property type="entry name" value="Kinesin-like_fam"/>
</dbReference>
<feature type="coiled-coil region" evidence="4">
    <location>
        <begin position="540"/>
        <end position="630"/>
    </location>
</feature>
<comment type="caution">
    <text evidence="3">Lacks conserved residue(s) required for the propagation of feature annotation.</text>
</comment>
<dbReference type="PANTHER" id="PTHR47968:SF75">
    <property type="entry name" value="CENTROMERE-ASSOCIATED PROTEIN E"/>
    <property type="match status" value="1"/>
</dbReference>
<evidence type="ECO:0000256" key="1">
    <source>
        <dbReference type="ARBA" id="ARBA00023054"/>
    </source>
</evidence>
<dbReference type="Gene3D" id="1.20.58.1980">
    <property type="match status" value="1"/>
</dbReference>
<dbReference type="GO" id="GO:0003777">
    <property type="term" value="F:microtubule motor activity"/>
    <property type="evidence" value="ECO:0007669"/>
    <property type="project" value="InterPro"/>
</dbReference>
<dbReference type="GO" id="GO:0008017">
    <property type="term" value="F:microtubule binding"/>
    <property type="evidence" value="ECO:0007669"/>
    <property type="project" value="InterPro"/>
</dbReference>
<keyword evidence="1 4" id="KW-0175">Coiled coil</keyword>
<dbReference type="EMBL" id="HBFQ01013978">
    <property type="protein sequence ID" value="CAD8835344.1"/>
    <property type="molecule type" value="Transcribed_RNA"/>
</dbReference>
<evidence type="ECO:0000259" key="6">
    <source>
        <dbReference type="PROSITE" id="PS50067"/>
    </source>
</evidence>
<organism evidence="7">
    <name type="scientific">Noctiluca scintillans</name>
    <name type="common">Sea sparkle</name>
    <name type="synonym">Red tide dinoflagellate</name>
    <dbReference type="NCBI Taxonomy" id="2966"/>
    <lineage>
        <taxon>Eukaryota</taxon>
        <taxon>Sar</taxon>
        <taxon>Alveolata</taxon>
        <taxon>Dinophyceae</taxon>
        <taxon>Noctilucales</taxon>
        <taxon>Noctilucaceae</taxon>
        <taxon>Noctiluca</taxon>
    </lineage>
</organism>
<dbReference type="PANTHER" id="PTHR47968">
    <property type="entry name" value="CENTROMERE PROTEIN E"/>
    <property type="match status" value="1"/>
</dbReference>
<gene>
    <name evidence="7" type="ORF">NSCI0253_LOCUS9692</name>
</gene>
<dbReference type="GO" id="GO:0005524">
    <property type="term" value="F:ATP binding"/>
    <property type="evidence" value="ECO:0007669"/>
    <property type="project" value="InterPro"/>
</dbReference>
<dbReference type="PROSITE" id="PS50067">
    <property type="entry name" value="KINESIN_MOTOR_2"/>
    <property type="match status" value="1"/>
</dbReference>
<accession>A0A7S0ZX11</accession>
<dbReference type="AlphaFoldDB" id="A0A7S0ZX11"/>
<feature type="domain" description="Kinesin motor" evidence="6">
    <location>
        <begin position="1"/>
        <end position="20"/>
    </location>
</feature>
<feature type="coiled-coil region" evidence="4">
    <location>
        <begin position="29"/>
        <end position="80"/>
    </location>
</feature>
<comment type="similarity">
    <text evidence="3">Belongs to the TRAFAC class myosin-kinesin ATPase superfamily. Kinesin family.</text>
</comment>
<evidence type="ECO:0000256" key="3">
    <source>
        <dbReference type="PROSITE-ProRule" id="PRU00283"/>
    </source>
</evidence>
<proteinExistence type="inferred from homology"/>
<evidence type="ECO:0000256" key="5">
    <source>
        <dbReference type="SAM" id="MobiDB-lite"/>
    </source>
</evidence>
<reference evidence="7" key="1">
    <citation type="submission" date="2021-01" db="EMBL/GenBank/DDBJ databases">
        <authorList>
            <person name="Corre E."/>
            <person name="Pelletier E."/>
            <person name="Niang G."/>
            <person name="Scheremetjew M."/>
            <person name="Finn R."/>
            <person name="Kale V."/>
            <person name="Holt S."/>
            <person name="Cochrane G."/>
            <person name="Meng A."/>
            <person name="Brown T."/>
            <person name="Cohen L."/>
        </authorList>
    </citation>
    <scope>NUCLEOTIDE SEQUENCE</scope>
</reference>
<dbReference type="GO" id="GO:0007018">
    <property type="term" value="P:microtubule-based movement"/>
    <property type="evidence" value="ECO:0007669"/>
    <property type="project" value="InterPro"/>
</dbReference>